<gene>
    <name evidence="1" type="ORF">ENM46_05195</name>
</gene>
<dbReference type="InterPro" id="IPR011047">
    <property type="entry name" value="Quinoprotein_ADH-like_sf"/>
</dbReference>
<dbReference type="SUPFAM" id="SSF50998">
    <property type="entry name" value="Quinoprotein alcohol dehydrogenase-like"/>
    <property type="match status" value="1"/>
</dbReference>
<dbReference type="Gene3D" id="2.40.128.630">
    <property type="match status" value="1"/>
</dbReference>
<comment type="caution">
    <text evidence="1">The sequence shown here is derived from an EMBL/GenBank/DDBJ whole genome shotgun (WGS) entry which is preliminary data.</text>
</comment>
<reference evidence="1" key="1">
    <citation type="journal article" date="2020" name="mSystems">
        <title>Genome- and Community-Level Interaction Insights into Carbon Utilization and Element Cycling Functions of Hydrothermarchaeota in Hydrothermal Sediment.</title>
        <authorList>
            <person name="Zhou Z."/>
            <person name="Liu Y."/>
            <person name="Xu W."/>
            <person name="Pan J."/>
            <person name="Luo Z.H."/>
            <person name="Li M."/>
        </authorList>
    </citation>
    <scope>NUCLEOTIDE SEQUENCE [LARGE SCALE GENOMIC DNA]</scope>
    <source>
        <strain evidence="1">SpSt-1088</strain>
    </source>
</reference>
<evidence type="ECO:0000313" key="1">
    <source>
        <dbReference type="EMBL" id="HHR34323.1"/>
    </source>
</evidence>
<protein>
    <submittedName>
        <fullName evidence="1">Uncharacterized protein</fullName>
    </submittedName>
</protein>
<dbReference type="InterPro" id="IPR018391">
    <property type="entry name" value="PQQ_b-propeller_rpt"/>
</dbReference>
<accession>A0A7C5U415</accession>
<name>A0A7C5U415_9BACT</name>
<proteinExistence type="predicted"/>
<dbReference type="AlphaFoldDB" id="A0A7C5U415"/>
<organism evidence="1">
    <name type="scientific">Fervidobacterium nodosum</name>
    <dbReference type="NCBI Taxonomy" id="2424"/>
    <lineage>
        <taxon>Bacteria</taxon>
        <taxon>Thermotogati</taxon>
        <taxon>Thermotogota</taxon>
        <taxon>Thermotogae</taxon>
        <taxon>Thermotogales</taxon>
        <taxon>Fervidobacteriaceae</taxon>
        <taxon>Fervidobacterium</taxon>
    </lineage>
</organism>
<dbReference type="EMBL" id="DRXW01000310">
    <property type="protein sequence ID" value="HHR34323.1"/>
    <property type="molecule type" value="Genomic_DNA"/>
</dbReference>
<dbReference type="SMART" id="SM00564">
    <property type="entry name" value="PQQ"/>
    <property type="match status" value="2"/>
</dbReference>
<sequence>MGTNGCIYVGRVDGYIYALNPDGSLRWKIKTNGIISSSPTLASDGTLYVGSWDGHLYAIQTDSGGLVNSPWPKFMGNRRNTGCFAGK</sequence>